<evidence type="ECO:0000313" key="4">
    <source>
        <dbReference type="Proteomes" id="UP000478183"/>
    </source>
</evidence>
<dbReference type="GO" id="GO:0006508">
    <property type="term" value="P:proteolysis"/>
    <property type="evidence" value="ECO:0007669"/>
    <property type="project" value="UniProtKB-KW"/>
</dbReference>
<keyword evidence="1" id="KW-0812">Transmembrane</keyword>
<reference evidence="3 4" key="1">
    <citation type="submission" date="2019-11" db="EMBL/GenBank/DDBJ databases">
        <authorList>
            <person name="Dong K."/>
        </authorList>
    </citation>
    <scope>NUCLEOTIDE SEQUENCE [LARGE SCALE GENOMIC DNA]</scope>
    <source>
        <strain evidence="3 4">NBRC 111993</strain>
    </source>
</reference>
<feature type="domain" description="CAAX prenyl protease 2/Lysostaphin resistance protein A-like" evidence="2">
    <location>
        <begin position="91"/>
        <end position="190"/>
    </location>
</feature>
<dbReference type="RefSeq" id="WP_155093876.1">
    <property type="nucleotide sequence ID" value="NZ_WMIE01000001.1"/>
</dbReference>
<keyword evidence="1" id="KW-0472">Membrane</keyword>
<comment type="caution">
    <text evidence="3">The sequence shown here is derived from an EMBL/GenBank/DDBJ whole genome shotgun (WGS) entry which is preliminary data.</text>
</comment>
<feature type="transmembrane region" description="Helical" evidence="1">
    <location>
        <begin position="63"/>
        <end position="82"/>
    </location>
</feature>
<dbReference type="GO" id="GO:0004175">
    <property type="term" value="F:endopeptidase activity"/>
    <property type="evidence" value="ECO:0007669"/>
    <property type="project" value="UniProtKB-ARBA"/>
</dbReference>
<accession>A0A6L6J334</accession>
<proteinExistence type="predicted"/>
<sequence length="206" mass="21608">MDRHLARAALVAIPVLAVLFHRLALSGLRPLTACMIGLAVYWSCLMIALLWRRAWSLRPRWPGYWIGLPLMALVLFAAIASAGDLARLSSHVLAAVLICAAINGTLEEAFWRGALVPHIRSGEEAEALKAVGLFTLWHVAPAATLVALDAPGGIAGMLVGALVLGGLGMAARISSTTAGFGAICHVVLNICTFGVLAATNRTAPFP</sequence>
<evidence type="ECO:0000259" key="2">
    <source>
        <dbReference type="Pfam" id="PF02517"/>
    </source>
</evidence>
<keyword evidence="3" id="KW-0482">Metalloprotease</keyword>
<organism evidence="3 4">
    <name type="scientific">Paracoccus aestuariivivens</name>
    <dbReference type="NCBI Taxonomy" id="1820333"/>
    <lineage>
        <taxon>Bacteria</taxon>
        <taxon>Pseudomonadati</taxon>
        <taxon>Pseudomonadota</taxon>
        <taxon>Alphaproteobacteria</taxon>
        <taxon>Rhodobacterales</taxon>
        <taxon>Paracoccaceae</taxon>
        <taxon>Paracoccus</taxon>
    </lineage>
</organism>
<keyword evidence="3" id="KW-0378">Hydrolase</keyword>
<protein>
    <submittedName>
        <fullName evidence="3">CPBP family intramembrane metalloprotease</fullName>
    </submittedName>
</protein>
<name>A0A6L6J334_9RHOB</name>
<keyword evidence="3" id="KW-0645">Protease</keyword>
<dbReference type="EMBL" id="WMIE01000001">
    <property type="protein sequence ID" value="MTH76502.1"/>
    <property type="molecule type" value="Genomic_DNA"/>
</dbReference>
<feature type="transmembrane region" description="Helical" evidence="1">
    <location>
        <begin position="30"/>
        <end position="51"/>
    </location>
</feature>
<evidence type="ECO:0000256" key="1">
    <source>
        <dbReference type="SAM" id="Phobius"/>
    </source>
</evidence>
<dbReference type="Proteomes" id="UP000478183">
    <property type="component" value="Unassembled WGS sequence"/>
</dbReference>
<dbReference type="GO" id="GO:0080120">
    <property type="term" value="P:CAAX-box protein maturation"/>
    <property type="evidence" value="ECO:0007669"/>
    <property type="project" value="UniProtKB-ARBA"/>
</dbReference>
<dbReference type="AlphaFoldDB" id="A0A6L6J334"/>
<gene>
    <name evidence="3" type="ORF">GL286_02025</name>
</gene>
<dbReference type="InterPro" id="IPR003675">
    <property type="entry name" value="Rce1/LyrA-like_dom"/>
</dbReference>
<keyword evidence="1" id="KW-1133">Transmembrane helix</keyword>
<feature type="transmembrane region" description="Helical" evidence="1">
    <location>
        <begin position="178"/>
        <end position="198"/>
    </location>
</feature>
<dbReference type="GO" id="GO:0008237">
    <property type="term" value="F:metallopeptidase activity"/>
    <property type="evidence" value="ECO:0007669"/>
    <property type="project" value="UniProtKB-KW"/>
</dbReference>
<keyword evidence="4" id="KW-1185">Reference proteome</keyword>
<dbReference type="OrthoDB" id="7775561at2"/>
<evidence type="ECO:0000313" key="3">
    <source>
        <dbReference type="EMBL" id="MTH76502.1"/>
    </source>
</evidence>
<dbReference type="Pfam" id="PF02517">
    <property type="entry name" value="Rce1-like"/>
    <property type="match status" value="1"/>
</dbReference>
<feature type="transmembrane region" description="Helical" evidence="1">
    <location>
        <begin position="5"/>
        <end position="24"/>
    </location>
</feature>